<dbReference type="InterPro" id="IPR027359">
    <property type="entry name" value="Volt_channel_dom_sf"/>
</dbReference>
<feature type="transmembrane region" description="Helical" evidence="5">
    <location>
        <begin position="285"/>
        <end position="310"/>
    </location>
</feature>
<dbReference type="RefSeq" id="XP_013069790.2">
    <property type="nucleotide sequence ID" value="XM_013214336.2"/>
</dbReference>
<feature type="transmembrane region" description="Helical" evidence="5">
    <location>
        <begin position="252"/>
        <end position="270"/>
    </location>
</feature>
<evidence type="ECO:0000256" key="2">
    <source>
        <dbReference type="ARBA" id="ARBA00022692"/>
    </source>
</evidence>
<dbReference type="AlphaFoldDB" id="A0A9U8E2C5"/>
<evidence type="ECO:0000313" key="9">
    <source>
        <dbReference type="RefSeq" id="XP_013069790.2"/>
    </source>
</evidence>
<dbReference type="Pfam" id="PF00520">
    <property type="entry name" value="Ion_trans"/>
    <property type="match status" value="2"/>
</dbReference>
<feature type="transmembrane region" description="Helical" evidence="5">
    <location>
        <begin position="117"/>
        <end position="133"/>
    </location>
</feature>
<dbReference type="GeneID" id="106057223"/>
<evidence type="ECO:0000256" key="1">
    <source>
        <dbReference type="ARBA" id="ARBA00004141"/>
    </source>
</evidence>
<dbReference type="Proteomes" id="UP001165740">
    <property type="component" value="Chromosome 3"/>
</dbReference>
<feature type="transmembrane region" description="Helical" evidence="5">
    <location>
        <begin position="154"/>
        <end position="173"/>
    </location>
</feature>
<dbReference type="OrthoDB" id="10068803at2759"/>
<gene>
    <name evidence="8 9" type="primary">LOC106057223</name>
</gene>
<dbReference type="KEGG" id="bgt:106057223"/>
<dbReference type="OMA" id="EVVFDMY"/>
<dbReference type="PANTHER" id="PTHR46726:SF1">
    <property type="entry name" value="TWO-PORE CALCIUM CHANNEL 3"/>
    <property type="match status" value="1"/>
</dbReference>
<feature type="domain" description="Ion transport" evidence="6">
    <location>
        <begin position="86"/>
        <end position="315"/>
    </location>
</feature>
<keyword evidence="3 5" id="KW-1133">Transmembrane helix</keyword>
<dbReference type="SUPFAM" id="SSF81324">
    <property type="entry name" value="Voltage-gated potassium channels"/>
    <property type="match status" value="2"/>
</dbReference>
<sequence length="801" mass="93588">MERKKNLKMDEANEAITNLGGVTTESNKDNTTITKQISSDDQKEKPLDKETLLLAGTLILDAKGGRNLEYILREKYVRSYIWYNSFYLRWALYFCLAFNLSLALFEHPAVPGASIPYWGTMIMELVCLCYFTFRLSHAFYFQYTKVFFKDAKNICVLVMILLTILDMISYIIWSNVDTDVPPVRWSRPLRPLFIINFPDGKQIRRAFRNIRRTIPDIVNVLILFLSSVLLFGLFALKLFNKRGFKYPNGEPYFSNYFDSIWDLYVLVTTANNPDVMMPAYDESNWFALFFVIYLIICLYIFMSIVLATIYNNYKKNLKNEVKQAVFQKRKKLAKAFDLLKVKHNHHEFVSYSRWTQLVTIILPGRSETHTDLLMKILDHDNTNVLSKKNFLNLADLLQVQLTEVKDRLTLLEKHFPSIYNHRISEYFKFFVRHRVFRYWFDLLIIVNAVFIAIDLDAADWFFLAMFTVEILSKLYVLGGKEFMSRFWNIFDVVIIGGAFVATIIEYLDFDNKESNIKDILLVLRVVRLIKLFGSIKRFKVILQTLINIGPSFFTYGGVIFVFYYFFAIVGMEIFNGYITYYGYDSEMPDTAFCGNVKLNNSIFYREHYCNNNFNDILKSMVVMFELTVVNQWHVIASGFVAVTSKVARLYFFVFHLSCVVIILNIFTAFILEAFILEYTLQTVPRLESVVESKIKELGLGIGMKTRKHAIQGPSGDEIILVEDEQTEDTDEVDNQQVETEDVDNEIDLSKEKGLKFHLKKHSRKKTEVLLQQMFQGELDDDDVDDIETYSKERKLTLEAFT</sequence>
<dbReference type="Gene3D" id="1.20.120.350">
    <property type="entry name" value="Voltage-gated potassium channels. Chain C"/>
    <property type="match status" value="1"/>
</dbReference>
<dbReference type="RefSeq" id="XP_013069789.2">
    <property type="nucleotide sequence ID" value="XM_013214335.2"/>
</dbReference>
<evidence type="ECO:0000259" key="6">
    <source>
        <dbReference type="Pfam" id="PF00520"/>
    </source>
</evidence>
<protein>
    <submittedName>
        <fullName evidence="8 9">Two pore calcium channel protein 1-like</fullName>
    </submittedName>
</protein>
<feature type="transmembrane region" description="Helical" evidence="5">
    <location>
        <begin position="86"/>
        <end position="105"/>
    </location>
</feature>
<proteinExistence type="predicted"/>
<evidence type="ECO:0000256" key="3">
    <source>
        <dbReference type="ARBA" id="ARBA00022989"/>
    </source>
</evidence>
<feature type="transmembrane region" description="Helical" evidence="5">
    <location>
        <begin position="489"/>
        <end position="507"/>
    </location>
</feature>
<keyword evidence="4 5" id="KW-0472">Membrane</keyword>
<keyword evidence="2 5" id="KW-0812">Transmembrane</keyword>
<dbReference type="GO" id="GO:0005216">
    <property type="term" value="F:monoatomic ion channel activity"/>
    <property type="evidence" value="ECO:0007669"/>
    <property type="project" value="InterPro"/>
</dbReference>
<keyword evidence="7" id="KW-1185">Reference proteome</keyword>
<organism evidence="7 8">
    <name type="scientific">Biomphalaria glabrata</name>
    <name type="common">Bloodfluke planorb</name>
    <name type="synonym">Freshwater snail</name>
    <dbReference type="NCBI Taxonomy" id="6526"/>
    <lineage>
        <taxon>Eukaryota</taxon>
        <taxon>Metazoa</taxon>
        <taxon>Spiralia</taxon>
        <taxon>Lophotrochozoa</taxon>
        <taxon>Mollusca</taxon>
        <taxon>Gastropoda</taxon>
        <taxon>Heterobranchia</taxon>
        <taxon>Euthyneura</taxon>
        <taxon>Panpulmonata</taxon>
        <taxon>Hygrophila</taxon>
        <taxon>Lymnaeoidea</taxon>
        <taxon>Planorbidae</taxon>
        <taxon>Biomphalaria</taxon>
    </lineage>
</organism>
<feature type="transmembrane region" description="Helical" evidence="5">
    <location>
        <begin position="620"/>
        <end position="642"/>
    </location>
</feature>
<feature type="transmembrane region" description="Helical" evidence="5">
    <location>
        <begin position="435"/>
        <end position="453"/>
    </location>
</feature>
<feature type="transmembrane region" description="Helical" evidence="5">
    <location>
        <begin position="552"/>
        <end position="578"/>
    </location>
</feature>
<evidence type="ECO:0000313" key="8">
    <source>
        <dbReference type="RefSeq" id="XP_013069789.2"/>
    </source>
</evidence>
<feature type="transmembrane region" description="Helical" evidence="5">
    <location>
        <begin position="649"/>
        <end position="676"/>
    </location>
</feature>
<feature type="transmembrane region" description="Helical" evidence="5">
    <location>
        <begin position="217"/>
        <end position="240"/>
    </location>
</feature>
<dbReference type="GO" id="GO:0016020">
    <property type="term" value="C:membrane"/>
    <property type="evidence" value="ECO:0007669"/>
    <property type="project" value="UniProtKB-SubCell"/>
</dbReference>
<dbReference type="PANTHER" id="PTHR46726">
    <property type="entry name" value="TWO PORE CHANNEL 3"/>
    <property type="match status" value="1"/>
</dbReference>
<dbReference type="Gene3D" id="1.10.287.70">
    <property type="match status" value="2"/>
</dbReference>
<name>A0A9U8E2C5_BIOGL</name>
<accession>A0A9U8E2C5</accession>
<reference evidence="8 9" key="1">
    <citation type="submission" date="2025-04" db="UniProtKB">
        <authorList>
            <consortium name="RefSeq"/>
        </authorList>
    </citation>
    <scope>IDENTIFICATION</scope>
</reference>
<comment type="subcellular location">
    <subcellularLocation>
        <location evidence="1">Membrane</location>
        <topology evidence="1">Multi-pass membrane protein</topology>
    </subcellularLocation>
</comment>
<evidence type="ECO:0000313" key="7">
    <source>
        <dbReference type="Proteomes" id="UP001165740"/>
    </source>
</evidence>
<feature type="domain" description="Ion transport" evidence="6">
    <location>
        <begin position="433"/>
        <end position="675"/>
    </location>
</feature>
<evidence type="ECO:0000256" key="5">
    <source>
        <dbReference type="SAM" id="Phobius"/>
    </source>
</evidence>
<evidence type="ECO:0000256" key="4">
    <source>
        <dbReference type="ARBA" id="ARBA00023136"/>
    </source>
</evidence>
<dbReference type="InterPro" id="IPR005821">
    <property type="entry name" value="Ion_trans_dom"/>
</dbReference>